<keyword evidence="8" id="KW-1185">Reference proteome</keyword>
<evidence type="ECO:0000256" key="6">
    <source>
        <dbReference type="SAM" id="Phobius"/>
    </source>
</evidence>
<keyword evidence="4 6" id="KW-1133">Transmembrane helix</keyword>
<dbReference type="RefSeq" id="WP_008514457.1">
    <property type="nucleotide sequence ID" value="NZ_ACJM01000002.1"/>
</dbReference>
<evidence type="ECO:0000256" key="4">
    <source>
        <dbReference type="ARBA" id="ARBA00022989"/>
    </source>
</evidence>
<sequence length="141" mass="15274">MDNLSYSLEIMIVGFTVVVVSLYLLYLVLIVFSRCCAKPAKPEPQITNGTNVPPAVAAEASSAPVAAAVSQPQQSYGTAPEIVAAITAAISASMNMPANQFEIVSVQRAQSTQNGSEWAIAGRKRLMEKRQDLAMFRRERR</sequence>
<dbReference type="GO" id="GO:0036376">
    <property type="term" value="P:sodium ion export across plasma membrane"/>
    <property type="evidence" value="ECO:0007669"/>
    <property type="project" value="InterPro"/>
</dbReference>
<protein>
    <submittedName>
        <fullName evidence="7">Sodium pump decarboxylase gamma subunit</fullName>
    </submittedName>
</protein>
<gene>
    <name evidence="7" type="ORF">DealDRAFT_0451</name>
</gene>
<dbReference type="GO" id="GO:0015081">
    <property type="term" value="F:sodium ion transmembrane transporter activity"/>
    <property type="evidence" value="ECO:0007669"/>
    <property type="project" value="InterPro"/>
</dbReference>
<name>C0GDN8_DETAL</name>
<feature type="transmembrane region" description="Helical" evidence="6">
    <location>
        <begin position="12"/>
        <end position="32"/>
    </location>
</feature>
<evidence type="ECO:0000256" key="2">
    <source>
        <dbReference type="ARBA" id="ARBA00022475"/>
    </source>
</evidence>
<proteinExistence type="predicted"/>
<evidence type="ECO:0000256" key="1">
    <source>
        <dbReference type="ARBA" id="ARBA00004236"/>
    </source>
</evidence>
<dbReference type="Pfam" id="PF04277">
    <property type="entry name" value="OAD_gamma"/>
    <property type="match status" value="1"/>
</dbReference>
<comment type="caution">
    <text evidence="7">The sequence shown here is derived from an EMBL/GenBank/DDBJ whole genome shotgun (WGS) entry which is preliminary data.</text>
</comment>
<evidence type="ECO:0000313" key="7">
    <source>
        <dbReference type="EMBL" id="EEG78521.1"/>
    </source>
</evidence>
<accession>C0GDN8</accession>
<organism evidence="7 8">
    <name type="scientific">Dethiobacter alkaliphilus AHT 1</name>
    <dbReference type="NCBI Taxonomy" id="555088"/>
    <lineage>
        <taxon>Bacteria</taxon>
        <taxon>Bacillati</taxon>
        <taxon>Bacillota</taxon>
        <taxon>Dethiobacteria</taxon>
        <taxon>Dethiobacterales</taxon>
        <taxon>Dethiobacteraceae</taxon>
        <taxon>Dethiobacter</taxon>
    </lineage>
</organism>
<dbReference type="AlphaFoldDB" id="C0GDN8"/>
<keyword evidence="2" id="KW-1003">Cell membrane</keyword>
<evidence type="ECO:0000313" key="8">
    <source>
        <dbReference type="Proteomes" id="UP000006443"/>
    </source>
</evidence>
<reference evidence="7 8" key="1">
    <citation type="submission" date="2009-02" db="EMBL/GenBank/DDBJ databases">
        <title>Sequencing of the draft genome and assembly of Dethiobacter alkaliphilus AHT 1.</title>
        <authorList>
            <consortium name="US DOE Joint Genome Institute (JGI-PGF)"/>
            <person name="Lucas S."/>
            <person name="Copeland A."/>
            <person name="Lapidus A."/>
            <person name="Glavina del Rio T."/>
            <person name="Dalin E."/>
            <person name="Tice H."/>
            <person name="Bruce D."/>
            <person name="Goodwin L."/>
            <person name="Pitluck S."/>
            <person name="Larimer F."/>
            <person name="Land M.L."/>
            <person name="Hauser L."/>
            <person name="Muyzer G."/>
        </authorList>
    </citation>
    <scope>NUCLEOTIDE SEQUENCE [LARGE SCALE GENOMIC DNA]</scope>
    <source>
        <strain evidence="7 8">AHT 1</strain>
    </source>
</reference>
<keyword evidence="3 6" id="KW-0812">Transmembrane</keyword>
<keyword evidence="5 6" id="KW-0472">Membrane</keyword>
<evidence type="ECO:0000256" key="3">
    <source>
        <dbReference type="ARBA" id="ARBA00022692"/>
    </source>
</evidence>
<dbReference type="InterPro" id="IPR005899">
    <property type="entry name" value="Na_pump_deCOase"/>
</dbReference>
<dbReference type="STRING" id="555088.DealDRAFT_0451"/>
<dbReference type="GO" id="GO:0005886">
    <property type="term" value="C:plasma membrane"/>
    <property type="evidence" value="ECO:0007669"/>
    <property type="project" value="UniProtKB-SubCell"/>
</dbReference>
<dbReference type="Proteomes" id="UP000006443">
    <property type="component" value="Unassembled WGS sequence"/>
</dbReference>
<comment type="subcellular location">
    <subcellularLocation>
        <location evidence="1">Cell membrane</location>
    </subcellularLocation>
</comment>
<dbReference type="EMBL" id="ACJM01000002">
    <property type="protein sequence ID" value="EEG78521.1"/>
    <property type="molecule type" value="Genomic_DNA"/>
</dbReference>
<evidence type="ECO:0000256" key="5">
    <source>
        <dbReference type="ARBA" id="ARBA00023136"/>
    </source>
</evidence>